<evidence type="ECO:0000256" key="13">
    <source>
        <dbReference type="PROSITE-ProRule" id="PRU00706"/>
    </source>
</evidence>
<accession>A0A2M7XG78</accession>
<dbReference type="AlphaFoldDB" id="A0A2M7XG78"/>
<evidence type="ECO:0000256" key="7">
    <source>
        <dbReference type="ARBA" id="ARBA00022741"/>
    </source>
</evidence>
<evidence type="ECO:0000256" key="3">
    <source>
        <dbReference type="ARBA" id="ARBA00012966"/>
    </source>
</evidence>
<feature type="binding site" evidence="12 13">
    <location>
        <position position="91"/>
    </location>
    <ligand>
        <name>ATP</name>
        <dbReference type="ChEBI" id="CHEBI:30616"/>
    </ligand>
</feature>
<evidence type="ECO:0000313" key="18">
    <source>
        <dbReference type="Proteomes" id="UP000231263"/>
    </source>
</evidence>
<evidence type="ECO:0000256" key="8">
    <source>
        <dbReference type="ARBA" id="ARBA00022777"/>
    </source>
</evidence>
<feature type="binding site" evidence="12 13">
    <location>
        <position position="112"/>
    </location>
    <ligand>
        <name>ATP</name>
        <dbReference type="ChEBI" id="CHEBI:30616"/>
    </ligand>
</feature>
<organism evidence="17 18">
    <name type="scientific">Candidatus Uhrbacteria bacterium CG_4_9_14_3_um_filter_41_35</name>
    <dbReference type="NCBI Taxonomy" id="1975034"/>
    <lineage>
        <taxon>Bacteria</taxon>
        <taxon>Candidatus Uhriibacteriota</taxon>
    </lineage>
</organism>
<keyword evidence="10 12" id="KW-0460">Magnesium</keyword>
<evidence type="ECO:0000313" key="17">
    <source>
        <dbReference type="EMBL" id="PJA46878.1"/>
    </source>
</evidence>
<comment type="similarity">
    <text evidence="2 12 13 14">Belongs to the NDK family.</text>
</comment>
<keyword evidence="5 12" id="KW-0808">Transferase</keyword>
<dbReference type="Gene3D" id="3.30.70.141">
    <property type="entry name" value="Nucleoside diphosphate kinase-like domain"/>
    <property type="match status" value="1"/>
</dbReference>
<dbReference type="Proteomes" id="UP000231263">
    <property type="component" value="Unassembled WGS sequence"/>
</dbReference>
<keyword evidence="12" id="KW-0963">Cytoplasm</keyword>
<evidence type="ECO:0000256" key="9">
    <source>
        <dbReference type="ARBA" id="ARBA00022840"/>
    </source>
</evidence>
<evidence type="ECO:0000259" key="16">
    <source>
        <dbReference type="SMART" id="SM00562"/>
    </source>
</evidence>
<keyword evidence="11 12" id="KW-0546">Nucleotide metabolism</keyword>
<comment type="function">
    <text evidence="12">Major role in the synthesis of nucleoside triphosphates other than ATP. The ATP gamma phosphate is transferred to the NDP beta phosphate via a ping-pong mechanism, using a phosphorylated active-site intermediate.</text>
</comment>
<dbReference type="GO" id="GO:0006228">
    <property type="term" value="P:UTP biosynthetic process"/>
    <property type="evidence" value="ECO:0007669"/>
    <property type="project" value="UniProtKB-UniRule"/>
</dbReference>
<protein>
    <recommendedName>
        <fullName evidence="4 12">Nucleoside diphosphate kinase</fullName>
        <shortName evidence="12">NDK</shortName>
        <shortName evidence="12">NDP kinase</shortName>
        <ecNumber evidence="3 12">2.7.4.6</ecNumber>
    </recommendedName>
    <alternativeName>
        <fullName evidence="12">Nucleoside-2-P kinase</fullName>
    </alternativeName>
</protein>
<dbReference type="GO" id="GO:0006241">
    <property type="term" value="P:CTP biosynthetic process"/>
    <property type="evidence" value="ECO:0007669"/>
    <property type="project" value="UniProtKB-UniRule"/>
</dbReference>
<sequence>MQKSLVLIKPDAVQRELVGEVITRFERRGLKMVGMKLTLLDEATLTEHYGHLADKPFFADLKKFMMQTPVVALVLEGLDVVNVVRAIVGSTNPREADVGTIRADLSMNVPSNIIHASDSVESAEIEIKRFFNDSEVIGYDKMTDKFHFGEGV</sequence>
<keyword evidence="8 12" id="KW-0418">Kinase</keyword>
<reference evidence="18" key="1">
    <citation type="submission" date="2017-09" db="EMBL/GenBank/DDBJ databases">
        <title>Depth-based differentiation of microbial function through sediment-hosted aquifers and enrichment of novel symbionts in the deep terrestrial subsurface.</title>
        <authorList>
            <person name="Probst A.J."/>
            <person name="Ladd B."/>
            <person name="Jarett J.K."/>
            <person name="Geller-Mcgrath D.E."/>
            <person name="Sieber C.M.K."/>
            <person name="Emerson J.B."/>
            <person name="Anantharaman K."/>
            <person name="Thomas B.C."/>
            <person name="Malmstrom R."/>
            <person name="Stieglmeier M."/>
            <person name="Klingl A."/>
            <person name="Woyke T."/>
            <person name="Ryan C.M."/>
            <person name="Banfield J.F."/>
        </authorList>
    </citation>
    <scope>NUCLEOTIDE SEQUENCE [LARGE SCALE GENOMIC DNA]</scope>
</reference>
<dbReference type="InterPro" id="IPR023005">
    <property type="entry name" value="Nucleoside_diP_kinase_AS"/>
</dbReference>
<name>A0A2M7XG78_9BACT</name>
<comment type="subcellular location">
    <subcellularLocation>
        <location evidence="12">Cytoplasm</location>
    </subcellularLocation>
</comment>
<keyword evidence="7 12" id="KW-0547">Nucleotide-binding</keyword>
<evidence type="ECO:0000256" key="14">
    <source>
        <dbReference type="RuleBase" id="RU004011"/>
    </source>
</evidence>
<dbReference type="GO" id="GO:0005737">
    <property type="term" value="C:cytoplasm"/>
    <property type="evidence" value="ECO:0007669"/>
    <property type="project" value="UniProtKB-SubCell"/>
</dbReference>
<evidence type="ECO:0000256" key="2">
    <source>
        <dbReference type="ARBA" id="ARBA00008142"/>
    </source>
</evidence>
<dbReference type="PROSITE" id="PS00469">
    <property type="entry name" value="NDPK"/>
    <property type="match status" value="1"/>
</dbReference>
<dbReference type="PRINTS" id="PR01243">
    <property type="entry name" value="NUCDPKINASE"/>
</dbReference>
<dbReference type="PROSITE" id="PS51374">
    <property type="entry name" value="NDPK_LIKE"/>
    <property type="match status" value="1"/>
</dbReference>
<evidence type="ECO:0000256" key="4">
    <source>
        <dbReference type="ARBA" id="ARBA00017632"/>
    </source>
</evidence>
<dbReference type="CDD" id="cd04413">
    <property type="entry name" value="NDPk_I"/>
    <property type="match status" value="1"/>
</dbReference>
<dbReference type="InterPro" id="IPR001564">
    <property type="entry name" value="Nucleoside_diP_kinase"/>
</dbReference>
<evidence type="ECO:0000256" key="6">
    <source>
        <dbReference type="ARBA" id="ARBA00022723"/>
    </source>
</evidence>
<comment type="cofactor">
    <cofactor evidence="1 12">
        <name>Mg(2+)</name>
        <dbReference type="ChEBI" id="CHEBI:18420"/>
    </cofactor>
</comment>
<dbReference type="GO" id="GO:0004550">
    <property type="term" value="F:nucleoside diphosphate kinase activity"/>
    <property type="evidence" value="ECO:0007669"/>
    <property type="project" value="UniProtKB-UniRule"/>
</dbReference>
<comment type="subunit">
    <text evidence="12">Homotetramer.</text>
</comment>
<feature type="binding site" evidence="12 13">
    <location>
        <position position="102"/>
    </location>
    <ligand>
        <name>ATP</name>
        <dbReference type="ChEBI" id="CHEBI:30616"/>
    </ligand>
</feature>
<keyword evidence="12" id="KW-0597">Phosphoprotein</keyword>
<feature type="binding site" evidence="12 13">
    <location>
        <position position="9"/>
    </location>
    <ligand>
        <name>ATP</name>
        <dbReference type="ChEBI" id="CHEBI:30616"/>
    </ligand>
</feature>
<dbReference type="PANTHER" id="PTHR11349">
    <property type="entry name" value="NUCLEOSIDE DIPHOSPHATE KINASE"/>
    <property type="match status" value="1"/>
</dbReference>
<evidence type="ECO:0000256" key="12">
    <source>
        <dbReference type="HAMAP-Rule" id="MF_00451"/>
    </source>
</evidence>
<dbReference type="InterPro" id="IPR036850">
    <property type="entry name" value="NDK-like_dom_sf"/>
</dbReference>
<dbReference type="GO" id="GO:0005524">
    <property type="term" value="F:ATP binding"/>
    <property type="evidence" value="ECO:0007669"/>
    <property type="project" value="UniProtKB-UniRule"/>
</dbReference>
<dbReference type="GO" id="GO:0046872">
    <property type="term" value="F:metal ion binding"/>
    <property type="evidence" value="ECO:0007669"/>
    <property type="project" value="UniProtKB-KW"/>
</dbReference>
<evidence type="ECO:0000256" key="11">
    <source>
        <dbReference type="ARBA" id="ARBA00023080"/>
    </source>
</evidence>
<gene>
    <name evidence="12" type="primary">ndk</name>
    <name evidence="17" type="ORF">CO173_01445</name>
</gene>
<dbReference type="HAMAP" id="MF_00451">
    <property type="entry name" value="NDP_kinase"/>
    <property type="match status" value="1"/>
</dbReference>
<feature type="domain" description="Nucleoside diphosphate kinase-like" evidence="16">
    <location>
        <begin position="1"/>
        <end position="138"/>
    </location>
</feature>
<feature type="binding site" evidence="12 13">
    <location>
        <position position="85"/>
    </location>
    <ligand>
        <name>ATP</name>
        <dbReference type="ChEBI" id="CHEBI:30616"/>
    </ligand>
</feature>
<feature type="active site" description="Pros-phosphohistidine intermediate" evidence="12 13">
    <location>
        <position position="115"/>
    </location>
</feature>
<proteinExistence type="inferred from homology"/>
<evidence type="ECO:0000256" key="10">
    <source>
        <dbReference type="ARBA" id="ARBA00022842"/>
    </source>
</evidence>
<dbReference type="InterPro" id="IPR034907">
    <property type="entry name" value="NDK-like_dom"/>
</dbReference>
<evidence type="ECO:0000256" key="5">
    <source>
        <dbReference type="ARBA" id="ARBA00022679"/>
    </source>
</evidence>
<dbReference type="FunFam" id="3.30.70.141:FF:000003">
    <property type="entry name" value="Nucleoside diphosphate kinase"/>
    <property type="match status" value="1"/>
</dbReference>
<dbReference type="EMBL" id="PFWT01000007">
    <property type="protein sequence ID" value="PJA46878.1"/>
    <property type="molecule type" value="Genomic_DNA"/>
</dbReference>
<keyword evidence="6 12" id="KW-0479">Metal-binding</keyword>
<comment type="catalytic activity">
    <reaction evidence="12">
        <text>a ribonucleoside 5'-diphosphate + ATP = a ribonucleoside 5'-triphosphate + ADP</text>
        <dbReference type="Rhea" id="RHEA:18113"/>
        <dbReference type="ChEBI" id="CHEBI:30616"/>
        <dbReference type="ChEBI" id="CHEBI:57930"/>
        <dbReference type="ChEBI" id="CHEBI:61557"/>
        <dbReference type="ChEBI" id="CHEBI:456216"/>
        <dbReference type="EC" id="2.7.4.6"/>
    </reaction>
</comment>
<evidence type="ECO:0000256" key="1">
    <source>
        <dbReference type="ARBA" id="ARBA00001946"/>
    </source>
</evidence>
<comment type="catalytic activity">
    <reaction evidence="12 15">
        <text>a 2'-deoxyribonucleoside 5'-diphosphate + ATP = a 2'-deoxyribonucleoside 5'-triphosphate + ADP</text>
        <dbReference type="Rhea" id="RHEA:44640"/>
        <dbReference type="ChEBI" id="CHEBI:30616"/>
        <dbReference type="ChEBI" id="CHEBI:61560"/>
        <dbReference type="ChEBI" id="CHEBI:73316"/>
        <dbReference type="ChEBI" id="CHEBI:456216"/>
        <dbReference type="EC" id="2.7.4.6"/>
    </reaction>
</comment>
<dbReference type="SMART" id="SM00562">
    <property type="entry name" value="NDK"/>
    <property type="match status" value="1"/>
</dbReference>
<dbReference type="EC" id="2.7.4.6" evidence="3 12"/>
<dbReference type="Pfam" id="PF00334">
    <property type="entry name" value="NDK"/>
    <property type="match status" value="1"/>
</dbReference>
<dbReference type="GO" id="GO:0006183">
    <property type="term" value="P:GTP biosynthetic process"/>
    <property type="evidence" value="ECO:0007669"/>
    <property type="project" value="UniProtKB-UniRule"/>
</dbReference>
<comment type="caution">
    <text evidence="17">The sequence shown here is derived from an EMBL/GenBank/DDBJ whole genome shotgun (WGS) entry which is preliminary data.</text>
</comment>
<dbReference type="NCBIfam" id="NF001908">
    <property type="entry name" value="PRK00668.1"/>
    <property type="match status" value="1"/>
</dbReference>
<evidence type="ECO:0000256" key="15">
    <source>
        <dbReference type="RuleBase" id="RU004013"/>
    </source>
</evidence>
<feature type="binding site" evidence="12 13">
    <location>
        <position position="57"/>
    </location>
    <ligand>
        <name>ATP</name>
        <dbReference type="ChEBI" id="CHEBI:30616"/>
    </ligand>
</feature>
<keyword evidence="9 12" id="KW-0067">ATP-binding</keyword>
<dbReference type="SUPFAM" id="SSF54919">
    <property type="entry name" value="Nucleoside diphosphate kinase, NDK"/>
    <property type="match status" value="1"/>
</dbReference>